<sequence>MYRILVLLMLIGHFLGDFYFQSNSLAVEKEKNIPKLFLHCLIYFIVMILVITPIFGSSAFIYALTASIAHLIVDVVKFAYKLNCKNKFSERKEAIVYLIDQAVHILCIIFIVLFISAKQYTIFYTGLIQSIYENNILSFDRIFSWILGLLIIVNPCKITIKKVLKGFKYESNYSKESNKNSDVHKRGGKPNAGALIGILERSIVLLLLSVGQYSAIGFVLTAKSIARYKKISDDIVFAEYYLIGTLLSNFLVILTYLLIFI</sequence>
<comment type="caution">
    <text evidence="2">The sequence shown here is derived from an EMBL/GenBank/DDBJ whole genome shotgun (WGS) entry which is preliminary data.</text>
</comment>
<proteinExistence type="predicted"/>
<keyword evidence="3" id="KW-1185">Reference proteome</keyword>
<reference evidence="2 3" key="1">
    <citation type="submission" date="2020-05" db="EMBL/GenBank/DDBJ databases">
        <title>Draft genome of xy-202 and genomic insight in genome of the genus Peptostreptococcus.</title>
        <authorList>
            <person name="Zhang Z."/>
        </authorList>
    </citation>
    <scope>NUCLEOTIDE SEQUENCE [LARGE SCALE GENOMIC DNA]</scope>
    <source>
        <strain evidence="2 3">DSM 27025</strain>
    </source>
</reference>
<dbReference type="RefSeq" id="WP_185623730.1">
    <property type="nucleotide sequence ID" value="NZ_JABGBW010000002.1"/>
</dbReference>
<dbReference type="Pfam" id="PF11750">
    <property type="entry name" value="DUF3307"/>
    <property type="match status" value="1"/>
</dbReference>
<feature type="transmembrane region" description="Helical" evidence="1">
    <location>
        <begin position="94"/>
        <end position="117"/>
    </location>
</feature>
<name>A0ABR6TJW0_9FIRM</name>
<gene>
    <name evidence="2" type="ORF">HLB29_03285</name>
</gene>
<feature type="transmembrane region" description="Helical" evidence="1">
    <location>
        <begin position="142"/>
        <end position="160"/>
    </location>
</feature>
<dbReference type="InterPro" id="IPR021737">
    <property type="entry name" value="Phage_phiKZ_Orf197"/>
</dbReference>
<organism evidence="2 3">
    <name type="scientific">Peptostreptococcus canis</name>
    <dbReference type="NCBI Taxonomy" id="1159213"/>
    <lineage>
        <taxon>Bacteria</taxon>
        <taxon>Bacillati</taxon>
        <taxon>Bacillota</taxon>
        <taxon>Clostridia</taxon>
        <taxon>Peptostreptococcales</taxon>
        <taxon>Peptostreptococcaceae</taxon>
        <taxon>Peptostreptococcus</taxon>
    </lineage>
</organism>
<evidence type="ECO:0000313" key="2">
    <source>
        <dbReference type="EMBL" id="MBC2575701.1"/>
    </source>
</evidence>
<keyword evidence="1" id="KW-1133">Transmembrane helix</keyword>
<evidence type="ECO:0000313" key="3">
    <source>
        <dbReference type="Proteomes" id="UP000713904"/>
    </source>
</evidence>
<dbReference type="EMBL" id="JABGBW010000002">
    <property type="protein sequence ID" value="MBC2575701.1"/>
    <property type="molecule type" value="Genomic_DNA"/>
</dbReference>
<evidence type="ECO:0000256" key="1">
    <source>
        <dbReference type="SAM" id="Phobius"/>
    </source>
</evidence>
<dbReference type="Proteomes" id="UP000713904">
    <property type="component" value="Unassembled WGS sequence"/>
</dbReference>
<feature type="transmembrane region" description="Helical" evidence="1">
    <location>
        <begin position="42"/>
        <end position="73"/>
    </location>
</feature>
<keyword evidence="1" id="KW-0812">Transmembrane</keyword>
<feature type="transmembrane region" description="Helical" evidence="1">
    <location>
        <begin position="240"/>
        <end position="260"/>
    </location>
</feature>
<protein>
    <submittedName>
        <fullName evidence="2">DUF3307 domain-containing protein</fullName>
    </submittedName>
</protein>
<feature type="transmembrane region" description="Helical" evidence="1">
    <location>
        <begin position="203"/>
        <end position="220"/>
    </location>
</feature>
<accession>A0ABR6TJW0</accession>
<keyword evidence="1" id="KW-0472">Membrane</keyword>